<evidence type="ECO:0000256" key="1">
    <source>
        <dbReference type="SAM" id="MobiDB-lite"/>
    </source>
</evidence>
<keyword evidence="2" id="KW-0472">Membrane</keyword>
<name>A0A4R5AKT6_9ACTN</name>
<gene>
    <name evidence="3" type="ORF">E1262_02710</name>
</gene>
<feature type="transmembrane region" description="Helical" evidence="2">
    <location>
        <begin position="206"/>
        <end position="230"/>
    </location>
</feature>
<feature type="transmembrane region" description="Helical" evidence="2">
    <location>
        <begin position="181"/>
        <end position="200"/>
    </location>
</feature>
<keyword evidence="4" id="KW-1185">Reference proteome</keyword>
<keyword evidence="2" id="KW-0812">Transmembrane</keyword>
<evidence type="ECO:0000256" key="2">
    <source>
        <dbReference type="SAM" id="Phobius"/>
    </source>
</evidence>
<organism evidence="3 4">
    <name type="scientific">Jiangella aurantiaca</name>
    <dbReference type="NCBI Taxonomy" id="2530373"/>
    <lineage>
        <taxon>Bacteria</taxon>
        <taxon>Bacillati</taxon>
        <taxon>Actinomycetota</taxon>
        <taxon>Actinomycetes</taxon>
        <taxon>Jiangellales</taxon>
        <taxon>Jiangellaceae</taxon>
        <taxon>Jiangella</taxon>
    </lineage>
</organism>
<proteinExistence type="predicted"/>
<evidence type="ECO:0000313" key="4">
    <source>
        <dbReference type="Proteomes" id="UP000295217"/>
    </source>
</evidence>
<feature type="region of interest" description="Disordered" evidence="1">
    <location>
        <begin position="1"/>
        <end position="22"/>
    </location>
</feature>
<sequence>MTADLEFGTTGDHGTAWRPGPPVRSPAMRAYCATLARFTSSVQSTEQLLRNDDAGTREDTEQRELAAATRLRGIDRAGAAADDGLAQCAAVRAEYGLPAGSALHAVRRPSDDVTVAPPSGPPAGAGRLDDSAPPLDRLRRTGGADLGIALTALGRRRDELKLAETEFAHWLEADDERSRRVTLGALAAAGLGAAAVMAVAGTRTSAGTALALLIVCALTVVAVGLGVAAARRLPRVCRGAGLARRPDGRALVKYGARIGGVALLALTAANLTAGAL</sequence>
<reference evidence="3 4" key="1">
    <citation type="submission" date="2019-02" db="EMBL/GenBank/DDBJ databases">
        <title>Draft genome sequences of novel Actinobacteria.</title>
        <authorList>
            <person name="Sahin N."/>
            <person name="Ay H."/>
            <person name="Saygin H."/>
        </authorList>
    </citation>
    <scope>NUCLEOTIDE SEQUENCE [LARGE SCALE GENOMIC DNA]</scope>
    <source>
        <strain evidence="3 4">8K307</strain>
    </source>
</reference>
<dbReference type="OrthoDB" id="5185980at2"/>
<feature type="region of interest" description="Disordered" evidence="1">
    <location>
        <begin position="108"/>
        <end position="133"/>
    </location>
</feature>
<dbReference type="RefSeq" id="WP_132101514.1">
    <property type="nucleotide sequence ID" value="NZ_SMLB01000003.1"/>
</dbReference>
<dbReference type="EMBL" id="SMLB01000003">
    <property type="protein sequence ID" value="TDD72250.1"/>
    <property type="molecule type" value="Genomic_DNA"/>
</dbReference>
<dbReference type="AlphaFoldDB" id="A0A4R5AKT6"/>
<feature type="transmembrane region" description="Helical" evidence="2">
    <location>
        <begin position="251"/>
        <end position="273"/>
    </location>
</feature>
<comment type="caution">
    <text evidence="3">The sequence shown here is derived from an EMBL/GenBank/DDBJ whole genome shotgun (WGS) entry which is preliminary data.</text>
</comment>
<keyword evidence="2" id="KW-1133">Transmembrane helix</keyword>
<evidence type="ECO:0000313" key="3">
    <source>
        <dbReference type="EMBL" id="TDD72250.1"/>
    </source>
</evidence>
<protein>
    <submittedName>
        <fullName evidence="3">Uncharacterized protein</fullName>
    </submittedName>
</protein>
<accession>A0A4R5AKT6</accession>
<dbReference type="Proteomes" id="UP000295217">
    <property type="component" value="Unassembled WGS sequence"/>
</dbReference>